<organism evidence="1 2">
    <name type="scientific">Auriscalpium vulgare</name>
    <dbReference type="NCBI Taxonomy" id="40419"/>
    <lineage>
        <taxon>Eukaryota</taxon>
        <taxon>Fungi</taxon>
        <taxon>Dikarya</taxon>
        <taxon>Basidiomycota</taxon>
        <taxon>Agaricomycotina</taxon>
        <taxon>Agaricomycetes</taxon>
        <taxon>Russulales</taxon>
        <taxon>Auriscalpiaceae</taxon>
        <taxon>Auriscalpium</taxon>
    </lineage>
</organism>
<gene>
    <name evidence="1" type="ORF">FA95DRAFT_1468167</name>
</gene>
<protein>
    <submittedName>
        <fullName evidence="1">Uncharacterized protein</fullName>
    </submittedName>
</protein>
<proteinExistence type="predicted"/>
<dbReference type="Proteomes" id="UP000814033">
    <property type="component" value="Unassembled WGS sequence"/>
</dbReference>
<accession>A0ACB8R4A4</accession>
<comment type="caution">
    <text evidence="1">The sequence shown here is derived from an EMBL/GenBank/DDBJ whole genome shotgun (WGS) entry which is preliminary data.</text>
</comment>
<keyword evidence="2" id="KW-1185">Reference proteome</keyword>
<feature type="non-terminal residue" evidence="1">
    <location>
        <position position="1"/>
    </location>
</feature>
<evidence type="ECO:0000313" key="2">
    <source>
        <dbReference type="Proteomes" id="UP000814033"/>
    </source>
</evidence>
<dbReference type="EMBL" id="MU276421">
    <property type="protein sequence ID" value="KAI0038750.1"/>
    <property type="molecule type" value="Genomic_DNA"/>
</dbReference>
<feature type="non-terminal residue" evidence="1">
    <location>
        <position position="54"/>
    </location>
</feature>
<reference evidence="1" key="1">
    <citation type="submission" date="2021-02" db="EMBL/GenBank/DDBJ databases">
        <authorList>
            <consortium name="DOE Joint Genome Institute"/>
            <person name="Ahrendt S."/>
            <person name="Looney B.P."/>
            <person name="Miyauchi S."/>
            <person name="Morin E."/>
            <person name="Drula E."/>
            <person name="Courty P.E."/>
            <person name="Chicoki N."/>
            <person name="Fauchery L."/>
            <person name="Kohler A."/>
            <person name="Kuo A."/>
            <person name="Labutti K."/>
            <person name="Pangilinan J."/>
            <person name="Lipzen A."/>
            <person name="Riley R."/>
            <person name="Andreopoulos W."/>
            <person name="He G."/>
            <person name="Johnson J."/>
            <person name="Barry K.W."/>
            <person name="Grigoriev I.V."/>
            <person name="Nagy L."/>
            <person name="Hibbett D."/>
            <person name="Henrissat B."/>
            <person name="Matheny P.B."/>
            <person name="Labbe J."/>
            <person name="Martin F."/>
        </authorList>
    </citation>
    <scope>NUCLEOTIDE SEQUENCE</scope>
    <source>
        <strain evidence="1">FP105234-sp</strain>
    </source>
</reference>
<name>A0ACB8R4A4_9AGAM</name>
<evidence type="ECO:0000313" key="1">
    <source>
        <dbReference type="EMBL" id="KAI0038750.1"/>
    </source>
</evidence>
<sequence length="54" mass="5998">AMVDSGVTALFLSRRFVKKHNVFTRALSQPIPLFNIDGSRNQAGGITHFARLQL</sequence>
<reference evidence="1" key="2">
    <citation type="journal article" date="2022" name="New Phytol.">
        <title>Evolutionary transition to the ectomycorrhizal habit in the genomes of a hyperdiverse lineage of mushroom-forming fungi.</title>
        <authorList>
            <person name="Looney B."/>
            <person name="Miyauchi S."/>
            <person name="Morin E."/>
            <person name="Drula E."/>
            <person name="Courty P.E."/>
            <person name="Kohler A."/>
            <person name="Kuo A."/>
            <person name="LaButti K."/>
            <person name="Pangilinan J."/>
            <person name="Lipzen A."/>
            <person name="Riley R."/>
            <person name="Andreopoulos W."/>
            <person name="He G."/>
            <person name="Johnson J."/>
            <person name="Nolan M."/>
            <person name="Tritt A."/>
            <person name="Barry K.W."/>
            <person name="Grigoriev I.V."/>
            <person name="Nagy L.G."/>
            <person name="Hibbett D."/>
            <person name="Henrissat B."/>
            <person name="Matheny P.B."/>
            <person name="Labbe J."/>
            <person name="Martin F.M."/>
        </authorList>
    </citation>
    <scope>NUCLEOTIDE SEQUENCE</scope>
    <source>
        <strain evidence="1">FP105234-sp</strain>
    </source>
</reference>